<dbReference type="SMART" id="SM00448">
    <property type="entry name" value="REC"/>
    <property type="match status" value="3"/>
</dbReference>
<gene>
    <name evidence="13" type="ORF">VB774_04545</name>
</gene>
<dbReference type="Pfam" id="PF00512">
    <property type="entry name" value="HisKA"/>
    <property type="match status" value="1"/>
</dbReference>
<dbReference type="SUPFAM" id="SSF55781">
    <property type="entry name" value="GAF domain-like"/>
    <property type="match status" value="1"/>
</dbReference>
<dbReference type="PANTHER" id="PTHR43047">
    <property type="entry name" value="TWO-COMPONENT HISTIDINE PROTEIN KINASE"/>
    <property type="match status" value="1"/>
</dbReference>
<protein>
    <recommendedName>
        <fullName evidence="2">histidine kinase</fullName>
        <ecNumber evidence="2">2.7.13.3</ecNumber>
    </recommendedName>
</protein>
<comment type="caution">
    <text evidence="13">The sequence shown here is derived from an EMBL/GenBank/DDBJ whole genome shotgun (WGS) entry which is preliminary data.</text>
</comment>
<feature type="domain" description="Response regulatory" evidence="10">
    <location>
        <begin position="16"/>
        <end position="131"/>
    </location>
</feature>
<keyword evidence="14" id="KW-1185">Reference proteome</keyword>
<dbReference type="NCBIfam" id="TIGR00229">
    <property type="entry name" value="sensory_box"/>
    <property type="match status" value="1"/>
</dbReference>
<evidence type="ECO:0000256" key="3">
    <source>
        <dbReference type="ARBA" id="ARBA00022553"/>
    </source>
</evidence>
<proteinExistence type="predicted"/>
<feature type="domain" description="Response regulatory" evidence="10">
    <location>
        <begin position="855"/>
        <end position="970"/>
    </location>
</feature>
<feature type="domain" description="PAS" evidence="11">
    <location>
        <begin position="151"/>
        <end position="192"/>
    </location>
</feature>
<dbReference type="CDD" id="cd16922">
    <property type="entry name" value="HATPase_EvgS-ArcB-TorS-like"/>
    <property type="match status" value="1"/>
</dbReference>
<dbReference type="InterPro" id="IPR036097">
    <property type="entry name" value="HisK_dim/P_sf"/>
</dbReference>
<dbReference type="EMBL" id="JAYGIE010000012">
    <property type="protein sequence ID" value="MEA5476882.1"/>
    <property type="molecule type" value="Genomic_DNA"/>
</dbReference>
<sequence length="980" mass="110735">MHSSPENKQSKKSRNKLLIVDDEEDNLDLLQRIFHRSHLILLAKNGFEALAILANEPDIAVIVSDQRMPMMSGTEFLSQVADHYPDTLRIILTAHTDVDDLVEAINQSKVFKYITKPFKVEDLVEVVQQATEIHKLLQLRTSKLRNDLENAEARYQGIFENAIEGIFQTTIDGRYLIANSMLAQIYGYPSAESLISNVTNIANQIYVNPLRRQEFINVLLNHDTVSNFESQVYRRDGTKIWISENVRAVRNFDGTLIGFEGTVQDISQRKRAEEESQLLQCLTLEISAANDFQTALEVALTKICQFTGWDYGEAWIPAGNEHLICSPAWYSSIDGLGNFRQISERISFSTGLGFPGRVWENQRPEWIWDISLEAESNFLRKYPALECGLRSGLAIPVSADTNVVAIMVFFTRIPNDRDQQLVGLIGAIAMQLGILMRRKRDEETLRLVNEELALARDRALEASRTKSTFVANMSHELRTPLNAIIGYSEMLEEDAALLGLDDFKDDLQKIYRSGKHLLDLINDILDMTKIEAGKLEIYYDDFDVPMLIFDTSKTIQPLLLKNNNRLEIECDLQLGEIRADMTRLRQVLLNILSNACKFTKSGEIKIQVNRHNYVQGEFFCFTISDTGIGISPANLQRLFQPFNQADSSTTRQYGGTGLGLAISHRLCQMMNGDISVTSELGQGSTFTICLPVDCERAIKNLPTKGQNSSSNLSILPQSLSNKADDSQQKHPAILVISDDPMIHQSTHSSLNHLGVSIYSSLSGENAMKLVYQILPDAIIVDMQTPSMRGWEMLKELKSQPLTSGIPIILLTISDNDETHQNYEIGANDYLFKPIDRDRLISIIDKYRTEQNSKISVLVIEDDSNTRAMLKRILEKEGCVVSEAQDGHVALESMMHQLPQIILLDLMMPNSDGFEFIHLLRLRYNTPPIPIIIITAKDLTNADCIRLSGSFQKILQKTNYSYMQLLEEIVQRLYKLGVLAN</sequence>
<dbReference type="Pfam" id="PF13426">
    <property type="entry name" value="PAS_9"/>
    <property type="match status" value="1"/>
</dbReference>
<dbReference type="InterPro" id="IPR001789">
    <property type="entry name" value="Sig_transdc_resp-reg_receiver"/>
</dbReference>
<evidence type="ECO:0000256" key="8">
    <source>
        <dbReference type="SAM" id="MobiDB-lite"/>
    </source>
</evidence>
<evidence type="ECO:0000259" key="11">
    <source>
        <dbReference type="PROSITE" id="PS50112"/>
    </source>
</evidence>
<dbReference type="InterPro" id="IPR011006">
    <property type="entry name" value="CheY-like_superfamily"/>
</dbReference>
<evidence type="ECO:0000313" key="13">
    <source>
        <dbReference type="EMBL" id="MEA5476882.1"/>
    </source>
</evidence>
<evidence type="ECO:0000256" key="7">
    <source>
        <dbReference type="PROSITE-ProRule" id="PRU00169"/>
    </source>
</evidence>
<organism evidence="13 14">
    <name type="scientific">Pseudanabaena galeata UHCC 0370</name>
    <dbReference type="NCBI Taxonomy" id="3110310"/>
    <lineage>
        <taxon>Bacteria</taxon>
        <taxon>Bacillati</taxon>
        <taxon>Cyanobacteriota</taxon>
        <taxon>Cyanophyceae</taxon>
        <taxon>Pseudanabaenales</taxon>
        <taxon>Pseudanabaenaceae</taxon>
        <taxon>Pseudanabaena</taxon>
    </lineage>
</organism>
<keyword evidence="5" id="KW-0418">Kinase</keyword>
<dbReference type="InterPro" id="IPR004358">
    <property type="entry name" value="Sig_transdc_His_kin-like_C"/>
</dbReference>
<dbReference type="InterPro" id="IPR029016">
    <property type="entry name" value="GAF-like_dom_sf"/>
</dbReference>
<evidence type="ECO:0000259" key="12">
    <source>
        <dbReference type="PROSITE" id="PS50113"/>
    </source>
</evidence>
<evidence type="ECO:0000256" key="1">
    <source>
        <dbReference type="ARBA" id="ARBA00000085"/>
    </source>
</evidence>
<name>A0ABU5TF49_9CYAN</name>
<dbReference type="Pfam" id="PF02518">
    <property type="entry name" value="HATPase_c"/>
    <property type="match status" value="1"/>
</dbReference>
<dbReference type="SUPFAM" id="SSF55785">
    <property type="entry name" value="PYP-like sensor domain (PAS domain)"/>
    <property type="match status" value="1"/>
</dbReference>
<feature type="modified residue" description="4-aspartylphosphate" evidence="7">
    <location>
        <position position="65"/>
    </location>
</feature>
<dbReference type="PANTHER" id="PTHR43047:SF72">
    <property type="entry name" value="OSMOSENSING HISTIDINE PROTEIN KINASE SLN1"/>
    <property type="match status" value="1"/>
</dbReference>
<reference evidence="13 14" key="1">
    <citation type="submission" date="2023-12" db="EMBL/GenBank/DDBJ databases">
        <title>Baltic Sea Cyanobacteria.</title>
        <authorList>
            <person name="Delbaje E."/>
            <person name="Fewer D.P."/>
            <person name="Shishido T.K."/>
        </authorList>
    </citation>
    <scope>NUCLEOTIDE SEQUENCE [LARGE SCALE GENOMIC DNA]</scope>
    <source>
        <strain evidence="13 14">UHCC 0370</strain>
    </source>
</reference>
<dbReference type="SMART" id="SM00387">
    <property type="entry name" value="HATPase_c"/>
    <property type="match status" value="1"/>
</dbReference>
<dbReference type="Pfam" id="PF13185">
    <property type="entry name" value="GAF_2"/>
    <property type="match status" value="1"/>
</dbReference>
<dbReference type="PROSITE" id="PS50110">
    <property type="entry name" value="RESPONSE_REGULATORY"/>
    <property type="match status" value="3"/>
</dbReference>
<dbReference type="RefSeq" id="WP_323260161.1">
    <property type="nucleotide sequence ID" value="NZ_JAYGIE010000012.1"/>
</dbReference>
<dbReference type="SMART" id="SM00065">
    <property type="entry name" value="GAF"/>
    <property type="match status" value="1"/>
</dbReference>
<dbReference type="Pfam" id="PF00072">
    <property type="entry name" value="Response_reg"/>
    <property type="match status" value="3"/>
</dbReference>
<accession>A0ABU5TF49</accession>
<feature type="modified residue" description="4-aspartylphosphate" evidence="7">
    <location>
        <position position="904"/>
    </location>
</feature>
<evidence type="ECO:0000256" key="4">
    <source>
        <dbReference type="ARBA" id="ARBA00022679"/>
    </source>
</evidence>
<dbReference type="CDD" id="cd00082">
    <property type="entry name" value="HisKA"/>
    <property type="match status" value="1"/>
</dbReference>
<dbReference type="SUPFAM" id="SSF47384">
    <property type="entry name" value="Homodimeric domain of signal transducing histidine kinase"/>
    <property type="match status" value="1"/>
</dbReference>
<dbReference type="InterPro" id="IPR000700">
    <property type="entry name" value="PAS-assoc_C"/>
</dbReference>
<keyword evidence="4" id="KW-0808">Transferase</keyword>
<dbReference type="InterPro" id="IPR003594">
    <property type="entry name" value="HATPase_dom"/>
</dbReference>
<dbReference type="PROSITE" id="PS50112">
    <property type="entry name" value="PAS"/>
    <property type="match status" value="1"/>
</dbReference>
<dbReference type="SUPFAM" id="SSF52172">
    <property type="entry name" value="CheY-like"/>
    <property type="match status" value="3"/>
</dbReference>
<dbReference type="SMART" id="SM00388">
    <property type="entry name" value="HisKA"/>
    <property type="match status" value="1"/>
</dbReference>
<dbReference type="Gene3D" id="3.30.450.20">
    <property type="entry name" value="PAS domain"/>
    <property type="match status" value="1"/>
</dbReference>
<feature type="domain" description="Response regulatory" evidence="10">
    <location>
        <begin position="732"/>
        <end position="847"/>
    </location>
</feature>
<evidence type="ECO:0000256" key="5">
    <source>
        <dbReference type="ARBA" id="ARBA00022777"/>
    </source>
</evidence>
<dbReference type="SMART" id="SM00086">
    <property type="entry name" value="PAC"/>
    <property type="match status" value="1"/>
</dbReference>
<dbReference type="InterPro" id="IPR035965">
    <property type="entry name" value="PAS-like_dom_sf"/>
</dbReference>
<dbReference type="Gene3D" id="1.10.287.130">
    <property type="match status" value="1"/>
</dbReference>
<evidence type="ECO:0000259" key="9">
    <source>
        <dbReference type="PROSITE" id="PS50109"/>
    </source>
</evidence>
<dbReference type="CDD" id="cd00130">
    <property type="entry name" value="PAS"/>
    <property type="match status" value="1"/>
</dbReference>
<feature type="modified residue" description="4-aspartylphosphate" evidence="7">
    <location>
        <position position="781"/>
    </location>
</feature>
<dbReference type="InterPro" id="IPR003661">
    <property type="entry name" value="HisK_dim/P_dom"/>
</dbReference>
<dbReference type="InterPro" id="IPR000014">
    <property type="entry name" value="PAS"/>
</dbReference>
<dbReference type="SUPFAM" id="SSF55874">
    <property type="entry name" value="ATPase domain of HSP90 chaperone/DNA topoisomerase II/histidine kinase"/>
    <property type="match status" value="1"/>
</dbReference>
<keyword evidence="3 7" id="KW-0597">Phosphoprotein</keyword>
<evidence type="ECO:0000259" key="10">
    <source>
        <dbReference type="PROSITE" id="PS50110"/>
    </source>
</evidence>
<dbReference type="Proteomes" id="UP001301388">
    <property type="component" value="Unassembled WGS sequence"/>
</dbReference>
<dbReference type="InterPro" id="IPR036890">
    <property type="entry name" value="HATPase_C_sf"/>
</dbReference>
<dbReference type="InterPro" id="IPR001610">
    <property type="entry name" value="PAC"/>
</dbReference>
<evidence type="ECO:0000313" key="14">
    <source>
        <dbReference type="Proteomes" id="UP001301388"/>
    </source>
</evidence>
<dbReference type="SMART" id="SM00091">
    <property type="entry name" value="PAS"/>
    <property type="match status" value="2"/>
</dbReference>
<feature type="domain" description="Histidine kinase" evidence="9">
    <location>
        <begin position="472"/>
        <end position="694"/>
    </location>
</feature>
<keyword evidence="6" id="KW-0902">Two-component regulatory system</keyword>
<dbReference type="PROSITE" id="PS50113">
    <property type="entry name" value="PAC"/>
    <property type="match status" value="1"/>
</dbReference>
<dbReference type="Gene3D" id="3.30.450.40">
    <property type="match status" value="1"/>
</dbReference>
<comment type="catalytic activity">
    <reaction evidence="1">
        <text>ATP + protein L-histidine = ADP + protein N-phospho-L-histidine.</text>
        <dbReference type="EC" id="2.7.13.3"/>
    </reaction>
</comment>
<feature type="domain" description="PAC" evidence="12">
    <location>
        <begin position="226"/>
        <end position="278"/>
    </location>
</feature>
<dbReference type="CDD" id="cd17569">
    <property type="entry name" value="REC_HupR-like"/>
    <property type="match status" value="1"/>
</dbReference>
<dbReference type="PROSITE" id="PS50109">
    <property type="entry name" value="HIS_KIN"/>
    <property type="match status" value="1"/>
</dbReference>
<dbReference type="InterPro" id="IPR003018">
    <property type="entry name" value="GAF"/>
</dbReference>
<feature type="compositionally biased region" description="Polar residues" evidence="8">
    <location>
        <begin position="703"/>
        <end position="721"/>
    </location>
</feature>
<dbReference type="InterPro" id="IPR005467">
    <property type="entry name" value="His_kinase_dom"/>
</dbReference>
<feature type="region of interest" description="Disordered" evidence="8">
    <location>
        <begin position="701"/>
        <end position="726"/>
    </location>
</feature>
<dbReference type="Gene3D" id="3.30.565.10">
    <property type="entry name" value="Histidine kinase-like ATPase, C-terminal domain"/>
    <property type="match status" value="1"/>
</dbReference>
<evidence type="ECO:0000256" key="2">
    <source>
        <dbReference type="ARBA" id="ARBA00012438"/>
    </source>
</evidence>
<dbReference type="EC" id="2.7.13.3" evidence="2"/>
<dbReference type="PRINTS" id="PR00344">
    <property type="entry name" value="BCTRLSENSOR"/>
</dbReference>
<evidence type="ECO:0000256" key="6">
    <source>
        <dbReference type="ARBA" id="ARBA00023012"/>
    </source>
</evidence>
<dbReference type="Gene3D" id="3.40.50.2300">
    <property type="match status" value="3"/>
</dbReference>